<evidence type="ECO:0000256" key="13">
    <source>
        <dbReference type="RuleBase" id="RU368068"/>
    </source>
</evidence>
<proteinExistence type="inferred from homology"/>
<dbReference type="InterPro" id="IPR043138">
    <property type="entry name" value="GGT_lsub"/>
</dbReference>
<dbReference type="SUPFAM" id="SSF56235">
    <property type="entry name" value="N-terminal nucleophile aminohydrolases (Ntn hydrolases)"/>
    <property type="match status" value="1"/>
</dbReference>
<feature type="binding site" evidence="11">
    <location>
        <begin position="174"/>
        <end position="175"/>
    </location>
    <ligand>
        <name>substrate</name>
    </ligand>
</feature>
<dbReference type="SUPFAM" id="SSF109604">
    <property type="entry name" value="HD-domain/PDEase-like"/>
    <property type="match status" value="1"/>
</dbReference>
<gene>
    <name evidence="14" type="ORF">H5410_059410</name>
</gene>
<evidence type="ECO:0000256" key="1">
    <source>
        <dbReference type="ARBA" id="ARBA00004496"/>
    </source>
</evidence>
<protein>
    <recommendedName>
        <fullName evidence="13">Glutathione hydrolase</fullName>
        <ecNumber evidence="13">2.3.2.2</ecNumber>
        <ecNumber evidence="13">3.4.19.13</ecNumber>
    </recommendedName>
    <alternativeName>
        <fullName evidence="13">Gamma-glutamyltransferase</fullName>
    </alternativeName>
    <alternativeName>
        <fullName evidence="13">Gamma-glutamyltranspeptidase</fullName>
    </alternativeName>
</protein>
<evidence type="ECO:0000256" key="11">
    <source>
        <dbReference type="PIRSR" id="PIRSR607828-1"/>
    </source>
</evidence>
<dbReference type="GO" id="GO:0006751">
    <property type="term" value="P:glutathione catabolic process"/>
    <property type="evidence" value="ECO:0007669"/>
    <property type="project" value="UniProtKB-UniRule"/>
</dbReference>
<sequence>MTILIEQPEFGSQVEEKKVSFNANELILDGGFMVPKTLSSQDEIFEVPDINAFGQSFRDYNAESERQKSVEEFYRVQHINQTYDYVKKMREEYGKLNKIEMSIWDCCELLNDVVDDSDPDLDEPQIEHLLQTAEAIRKDYPNEDWLHLTGLIHDLGKVLLHPSFGGLPQWAVVGDTFPLGCAFDESIVHHKYFKENPDINNNIYNTKNGVYKEGCGLDKVVMSWGHDDYMYLVSKENETTLPSAALFVIRYHSFYALHNSGAYTHLMNEEDNENMKWLNIFNKYDLYSKSKVRIDVEKVKPYYLSLIEKLGFGYDIVSHFCNLVGLTHHEDIGVWLIGDVNSSRYNERLQQNADVVESEEAVVAADDGRCSKIGISMLKIGGHAVDAAVATALCLGVVNPMASGIGGGGFMVVRSSSTSEVLAIDMRETAPLAASQNMYDNNGDSKLNGALSMGVPGELAGLHTAWLKNGRLPWKTLFQPAIKLAREGFVVAPYLGNSIAKKAKLLLKDPGLRQVFAPEGKPLRAGEICHNIELSHSLELIAEQGPEAFYNGEVGEKLVEDVKRAGGILTMDDLRSYRVETPEAVTVNAMGYTIVGMPPPSSGTLGISLILKVLENYVSSTAAKDSLGQHRMIEAMKHMLAVRMNLGDPDFVNISSTVSDMLSPSFAKEIQRKIFDNTTFPPEYYLPRWGQLRDHGTSHFCIVDADRNAVSVTTTVNYPFGGGVLSPSTGIVLNNEMGDFSTPNEISPDKLPPAPANFIRPKKRPLSSMTPVIVLKDNQLAGVIGGSGGLKIIFAVVQVFINHFVLGMDPLAAVQSPRVYHELIPNVVLYENWTCIDGDHIELSDDKKHFLEERGHQLEARSGGAICQLIVQNLPNPPLQLVRRSGKQYKDGIFRGLLVAVSDPRKDGRPAAI</sequence>
<evidence type="ECO:0000256" key="3">
    <source>
        <dbReference type="ARBA" id="ARBA00005286"/>
    </source>
</evidence>
<comment type="caution">
    <text evidence="14">The sequence shown here is derived from an EMBL/GenBank/DDBJ whole genome shotgun (WGS) entry which is preliminary data.</text>
</comment>
<dbReference type="PANTHER" id="PTHR11686">
    <property type="entry name" value="GAMMA GLUTAMYL TRANSPEPTIDASE"/>
    <property type="match status" value="1"/>
</dbReference>
<comment type="function">
    <text evidence="13">Cleaves the gamma-glutamyl peptide bond of glutathione and glutathione conjugates.</text>
</comment>
<dbReference type="Pfam" id="PF01019">
    <property type="entry name" value="G_glu_transpept"/>
    <property type="match status" value="1"/>
</dbReference>
<dbReference type="Gene3D" id="3.60.20.40">
    <property type="match status" value="1"/>
</dbReference>
<dbReference type="Proteomes" id="UP000824120">
    <property type="component" value="Chromosome 12"/>
</dbReference>
<feature type="binding site" evidence="11">
    <location>
        <position position="157"/>
    </location>
    <ligand>
        <name>substrate</name>
    </ligand>
</feature>
<name>A0A9J5W2V7_SOLCO</name>
<feature type="binding site" evidence="12">
    <location>
        <position position="154"/>
    </location>
    <ligand>
        <name>Fe cation</name>
        <dbReference type="ChEBI" id="CHEBI:24875"/>
        <label>1</label>
    </ligand>
</feature>
<comment type="catalytic activity">
    <reaction evidence="13">
        <text>an N-terminal (5-L-glutamyl)-[peptide] + an alpha-amino acid = 5-L-glutamyl amino acid + an N-terminal L-alpha-aminoacyl-[peptide]</text>
        <dbReference type="Rhea" id="RHEA:23904"/>
        <dbReference type="Rhea" id="RHEA-COMP:9780"/>
        <dbReference type="Rhea" id="RHEA-COMP:9795"/>
        <dbReference type="ChEBI" id="CHEBI:77644"/>
        <dbReference type="ChEBI" id="CHEBI:78597"/>
        <dbReference type="ChEBI" id="CHEBI:78599"/>
        <dbReference type="ChEBI" id="CHEBI:78608"/>
        <dbReference type="EC" id="2.3.2.2"/>
    </reaction>
</comment>
<dbReference type="GO" id="GO:0050113">
    <property type="term" value="F:inositol oxygenase activity"/>
    <property type="evidence" value="ECO:0007669"/>
    <property type="project" value="InterPro"/>
</dbReference>
<feature type="binding site" evidence="12">
    <location>
        <position position="285"/>
    </location>
    <ligand>
        <name>Fe cation</name>
        <dbReference type="ChEBI" id="CHEBI:24875"/>
        <label>1</label>
    </ligand>
</feature>
<evidence type="ECO:0000256" key="12">
    <source>
        <dbReference type="PIRSR" id="PIRSR607828-2"/>
    </source>
</evidence>
<dbReference type="GO" id="GO:0005886">
    <property type="term" value="C:plasma membrane"/>
    <property type="evidence" value="ECO:0007669"/>
    <property type="project" value="TreeGrafter"/>
</dbReference>
<keyword evidence="8 12" id="KW-0408">Iron</keyword>
<feature type="binding site" evidence="12">
    <location>
        <position position="153"/>
    </location>
    <ligand>
        <name>Fe cation</name>
        <dbReference type="ChEBI" id="CHEBI:24875"/>
        <label>1</label>
    </ligand>
</feature>
<dbReference type="InterPro" id="IPR029055">
    <property type="entry name" value="Ntn_hydrolases_N"/>
</dbReference>
<feature type="binding site" evidence="10">
    <location>
        <begin position="767"/>
        <end position="768"/>
    </location>
    <ligand>
        <name>L-glutamate</name>
        <dbReference type="ChEBI" id="CHEBI:29985"/>
    </ligand>
</feature>
<evidence type="ECO:0000256" key="6">
    <source>
        <dbReference type="ARBA" id="ARBA00022723"/>
    </source>
</evidence>
<comment type="similarity">
    <text evidence="3">Belongs to the myo-inositol oxygenase family.</text>
</comment>
<keyword evidence="5" id="KW-0060">Ascorbate biosynthesis</keyword>
<feature type="binding site" evidence="11">
    <location>
        <begin position="115"/>
        <end position="117"/>
    </location>
    <ligand>
        <name>substrate</name>
    </ligand>
</feature>
<feature type="binding site" evidence="10">
    <location>
        <position position="427"/>
    </location>
    <ligand>
        <name>L-glutamate</name>
        <dbReference type="ChEBI" id="CHEBI:29985"/>
    </ligand>
</feature>
<evidence type="ECO:0000256" key="2">
    <source>
        <dbReference type="ARBA" id="ARBA00005167"/>
    </source>
</evidence>
<comment type="cofactor">
    <cofactor evidence="12">
        <name>Fe cation</name>
        <dbReference type="ChEBI" id="CHEBI:24875"/>
    </cofactor>
    <text evidence="12">Binds 2 iron ions per subunit.</text>
</comment>
<comment type="pathway">
    <text evidence="2">Polyol metabolism; myo-inositol degradation into D-glucuronate; D-glucuronate from myo-inositol: step 1/1.</text>
</comment>
<keyword evidence="13" id="KW-0012">Acyltransferase</keyword>
<keyword evidence="4" id="KW-0963">Cytoplasm</keyword>
<feature type="binding site" evidence="12">
    <location>
        <position position="252"/>
    </location>
    <ligand>
        <name>Fe cation</name>
        <dbReference type="ChEBI" id="CHEBI:24875"/>
        <label>1</label>
    </ligand>
</feature>
<dbReference type="OrthoDB" id="2015213at2759"/>
<feature type="active site" description="Nucleophile" evidence="9">
    <location>
        <position position="697"/>
    </location>
</feature>
<comment type="pathway">
    <text evidence="13">Sulfur metabolism; glutathione metabolism.</text>
</comment>
<dbReference type="EMBL" id="JACXVP010000012">
    <property type="protein sequence ID" value="KAG5569644.1"/>
    <property type="molecule type" value="Genomic_DNA"/>
</dbReference>
<dbReference type="EC" id="2.3.2.2" evidence="13"/>
<evidence type="ECO:0000256" key="4">
    <source>
        <dbReference type="ARBA" id="ARBA00022490"/>
    </source>
</evidence>
<dbReference type="InterPro" id="IPR000101">
    <property type="entry name" value="GGT_peptidase"/>
</dbReference>
<evidence type="ECO:0000256" key="8">
    <source>
        <dbReference type="ARBA" id="ARBA00023004"/>
    </source>
</evidence>
<dbReference type="GO" id="GO:0005506">
    <property type="term" value="F:iron ion binding"/>
    <property type="evidence" value="ECO:0007669"/>
    <property type="project" value="InterPro"/>
</dbReference>
<organism evidence="14 15">
    <name type="scientific">Solanum commersonii</name>
    <name type="common">Commerson's wild potato</name>
    <name type="synonym">Commerson's nightshade</name>
    <dbReference type="NCBI Taxonomy" id="4109"/>
    <lineage>
        <taxon>Eukaryota</taxon>
        <taxon>Viridiplantae</taxon>
        <taxon>Streptophyta</taxon>
        <taxon>Embryophyta</taxon>
        <taxon>Tracheophyta</taxon>
        <taxon>Spermatophyta</taxon>
        <taxon>Magnoliopsida</taxon>
        <taxon>eudicotyledons</taxon>
        <taxon>Gunneridae</taxon>
        <taxon>Pentapetalae</taxon>
        <taxon>asterids</taxon>
        <taxon>lamiids</taxon>
        <taxon>Solanales</taxon>
        <taxon>Solanaceae</taxon>
        <taxon>Solanoideae</taxon>
        <taxon>Solaneae</taxon>
        <taxon>Solanum</taxon>
    </lineage>
</organism>
<dbReference type="GO" id="GO:0103068">
    <property type="term" value="F:leukotriene C4 gamma-glutamyl transferase activity"/>
    <property type="evidence" value="ECO:0007669"/>
    <property type="project" value="UniProtKB-EC"/>
</dbReference>
<evidence type="ECO:0000313" key="15">
    <source>
        <dbReference type="Proteomes" id="UP000824120"/>
    </source>
</evidence>
<keyword evidence="13" id="KW-0808">Transferase</keyword>
<accession>A0A9J5W2V7</accession>
<dbReference type="AlphaFoldDB" id="A0A9J5W2V7"/>
<feature type="binding site" evidence="12">
    <location>
        <position position="128"/>
    </location>
    <ligand>
        <name>Fe cation</name>
        <dbReference type="ChEBI" id="CHEBI:24875"/>
        <label>1</label>
    </ligand>
</feature>
<dbReference type="EC" id="3.4.19.13" evidence="13"/>
<feature type="binding site" evidence="11">
    <location>
        <position position="58"/>
    </location>
    <ligand>
        <name>substrate</name>
    </ligand>
</feature>
<dbReference type="GO" id="GO:0019310">
    <property type="term" value="P:inositol catabolic process"/>
    <property type="evidence" value="ECO:0007669"/>
    <property type="project" value="InterPro"/>
</dbReference>
<comment type="catalytic activity">
    <reaction evidence="13">
        <text>an S-substituted glutathione + H2O = an S-substituted L-cysteinylglycine + L-glutamate</text>
        <dbReference type="Rhea" id="RHEA:59468"/>
        <dbReference type="ChEBI" id="CHEBI:15377"/>
        <dbReference type="ChEBI" id="CHEBI:29985"/>
        <dbReference type="ChEBI" id="CHEBI:90779"/>
        <dbReference type="ChEBI" id="CHEBI:143103"/>
        <dbReference type="EC" id="3.4.19.13"/>
    </reaction>
</comment>
<evidence type="ECO:0000256" key="7">
    <source>
        <dbReference type="ARBA" id="ARBA00023002"/>
    </source>
</evidence>
<keyword evidence="13" id="KW-0378">Hydrolase</keyword>
<dbReference type="InterPro" id="IPR043137">
    <property type="entry name" value="GGT_ssub_C"/>
</dbReference>
<feature type="binding site" evidence="11">
    <location>
        <begin position="252"/>
        <end position="253"/>
    </location>
    <ligand>
        <name>substrate</name>
    </ligand>
</feature>
<feature type="binding site" evidence="10">
    <location>
        <position position="739"/>
    </location>
    <ligand>
        <name>L-glutamate</name>
        <dbReference type="ChEBI" id="CHEBI:29985"/>
    </ligand>
</feature>
<feature type="binding site" evidence="10">
    <location>
        <begin position="715"/>
        <end position="717"/>
    </location>
    <ligand>
        <name>L-glutamate</name>
        <dbReference type="ChEBI" id="CHEBI:29985"/>
    </ligand>
</feature>
<evidence type="ECO:0000313" key="14">
    <source>
        <dbReference type="EMBL" id="KAG5569644.1"/>
    </source>
</evidence>
<dbReference type="GO" id="GO:0019853">
    <property type="term" value="P:L-ascorbic acid biosynthetic process"/>
    <property type="evidence" value="ECO:0007669"/>
    <property type="project" value="UniProtKB-KW"/>
</dbReference>
<reference evidence="14 15" key="1">
    <citation type="submission" date="2020-09" db="EMBL/GenBank/DDBJ databases">
        <title>De no assembly of potato wild relative species, Solanum commersonii.</title>
        <authorList>
            <person name="Cho K."/>
        </authorList>
    </citation>
    <scope>NUCLEOTIDE SEQUENCE [LARGE SCALE GENOMIC DNA]</scope>
    <source>
        <strain evidence="14">LZ3.2</strain>
        <tissue evidence="14">Leaf</tissue>
    </source>
</reference>
<evidence type="ECO:0000256" key="10">
    <source>
        <dbReference type="PIRSR" id="PIRSR600101-2"/>
    </source>
</evidence>
<dbReference type="GO" id="GO:0005737">
    <property type="term" value="C:cytoplasm"/>
    <property type="evidence" value="ECO:0007669"/>
    <property type="project" value="UniProtKB-SubCell"/>
</dbReference>
<dbReference type="Pfam" id="PF05153">
    <property type="entry name" value="MIOX"/>
    <property type="match status" value="1"/>
</dbReference>
<comment type="catalytic activity">
    <reaction evidence="13">
        <text>glutathione + H2O = L-cysteinylglycine + L-glutamate</text>
        <dbReference type="Rhea" id="RHEA:28807"/>
        <dbReference type="ChEBI" id="CHEBI:15377"/>
        <dbReference type="ChEBI" id="CHEBI:29985"/>
        <dbReference type="ChEBI" id="CHEBI:57925"/>
        <dbReference type="ChEBI" id="CHEBI:61694"/>
        <dbReference type="EC" id="3.4.19.13"/>
    </reaction>
</comment>
<feature type="binding site" evidence="10">
    <location>
        <position position="789"/>
    </location>
    <ligand>
        <name>L-glutamate</name>
        <dbReference type="ChEBI" id="CHEBI:29985"/>
    </ligand>
</feature>
<dbReference type="NCBIfam" id="TIGR00066">
    <property type="entry name" value="g_glut_trans"/>
    <property type="match status" value="1"/>
</dbReference>
<dbReference type="FunFam" id="1.10.246.130:FF:000001">
    <property type="entry name" value="Gamma-glutamyltransferase 5 isoform 1"/>
    <property type="match status" value="1"/>
</dbReference>
<evidence type="ECO:0000256" key="9">
    <source>
        <dbReference type="PIRSR" id="PIRSR600101-1"/>
    </source>
</evidence>
<dbReference type="PRINTS" id="PR01210">
    <property type="entry name" value="GGTRANSPTASE"/>
</dbReference>
<dbReference type="Gene3D" id="1.10.246.130">
    <property type="match status" value="1"/>
</dbReference>
<feature type="binding site" evidence="12">
    <location>
        <position position="226"/>
    </location>
    <ligand>
        <name>Fe cation</name>
        <dbReference type="ChEBI" id="CHEBI:24875"/>
        <label>1</label>
    </ligand>
</feature>
<dbReference type="PANTHER" id="PTHR11686:SF9">
    <property type="entry name" value="RE13973P"/>
    <property type="match status" value="1"/>
</dbReference>
<comment type="subcellular location">
    <subcellularLocation>
        <location evidence="1">Cytoplasm</location>
    </subcellularLocation>
</comment>
<dbReference type="InterPro" id="IPR007828">
    <property type="entry name" value="Inositol_oxygenase"/>
</dbReference>
<keyword evidence="7" id="KW-0560">Oxidoreductase</keyword>
<evidence type="ECO:0000256" key="5">
    <source>
        <dbReference type="ARBA" id="ARBA00022644"/>
    </source>
</evidence>
<dbReference type="GO" id="GO:0036374">
    <property type="term" value="F:glutathione hydrolase activity"/>
    <property type="evidence" value="ECO:0007669"/>
    <property type="project" value="UniProtKB-UniRule"/>
</dbReference>
<keyword evidence="15" id="KW-1185">Reference proteome</keyword>
<keyword evidence="6 12" id="KW-0479">Metal-binding</keyword>